<dbReference type="InterPro" id="IPR039246">
    <property type="entry name" value="Flagellar_FlgA"/>
</dbReference>
<evidence type="ECO:0000256" key="3">
    <source>
        <dbReference type="ARBA" id="ARBA00022764"/>
    </source>
</evidence>
<evidence type="ECO:0000256" key="1">
    <source>
        <dbReference type="ARBA" id="ARBA00004418"/>
    </source>
</evidence>
<dbReference type="PANTHER" id="PTHR36307">
    <property type="entry name" value="FLAGELLA BASAL BODY P-RING FORMATION PROTEIN FLGA"/>
    <property type="match status" value="1"/>
</dbReference>
<protein>
    <recommendedName>
        <fullName evidence="4">SAF domain-containing protein</fullName>
    </recommendedName>
</protein>
<dbReference type="GO" id="GO:0042597">
    <property type="term" value="C:periplasmic space"/>
    <property type="evidence" value="ECO:0007669"/>
    <property type="project" value="UniProtKB-SubCell"/>
</dbReference>
<reference evidence="5" key="1">
    <citation type="submission" date="2018-06" db="EMBL/GenBank/DDBJ databases">
        <authorList>
            <person name="Zhirakovskaya E."/>
        </authorList>
    </citation>
    <scope>NUCLEOTIDE SEQUENCE</scope>
</reference>
<dbReference type="NCBIfam" id="TIGR03170">
    <property type="entry name" value="flgA_cterm"/>
    <property type="match status" value="1"/>
</dbReference>
<sequence>MNIKFENMIIGIATASALIFPSIAQALPILKSDVTVMSQIVTVGDMFENAGNLSETALFRSPAPGTTGMVSLQNIASAATRIGLIEFDNPGLFNVSVSRSGTLVDESTFETLITQDLLESGTLRQGMNVSVFLNSAFTPLFVEEGSTPAVLNNLRYVAGDNRFSARFKLAGQNRMIDISGRLDFTIQAPHLSRSVPTGTILGPNDIEMRSVPIQLSNGAGIAMPEQIVGKQLQRNMLGGAMIRISDVVEPTLISRNEIVTLFLKAGAMTLTVKGRALDDAAKGEPVSVLNLLSNSVVQGIALSAGTVEISTNSTLVASL</sequence>
<proteinExistence type="predicted"/>
<evidence type="ECO:0000313" key="5">
    <source>
        <dbReference type="EMBL" id="VAW20009.1"/>
    </source>
</evidence>
<gene>
    <name evidence="5" type="ORF">MNBD_ALPHA11-987</name>
</gene>
<dbReference type="Gene3D" id="2.30.30.760">
    <property type="match status" value="1"/>
</dbReference>
<dbReference type="CDD" id="cd11614">
    <property type="entry name" value="SAF_CpaB_FlgA_like"/>
    <property type="match status" value="1"/>
</dbReference>
<name>A0A3B0U6A8_9ZZZZ</name>
<feature type="domain" description="SAF" evidence="4">
    <location>
        <begin position="186"/>
        <end position="248"/>
    </location>
</feature>
<dbReference type="InterPro" id="IPR013974">
    <property type="entry name" value="SAF"/>
</dbReference>
<dbReference type="SMART" id="SM00858">
    <property type="entry name" value="SAF"/>
    <property type="match status" value="1"/>
</dbReference>
<dbReference type="EMBL" id="UOEQ01000249">
    <property type="protein sequence ID" value="VAW20009.1"/>
    <property type="molecule type" value="Genomic_DNA"/>
</dbReference>
<evidence type="ECO:0000256" key="2">
    <source>
        <dbReference type="ARBA" id="ARBA00022729"/>
    </source>
</evidence>
<dbReference type="Pfam" id="PF13144">
    <property type="entry name" value="ChapFlgA"/>
    <property type="match status" value="1"/>
</dbReference>
<evidence type="ECO:0000259" key="4">
    <source>
        <dbReference type="SMART" id="SM00858"/>
    </source>
</evidence>
<comment type="subcellular location">
    <subcellularLocation>
        <location evidence="1">Periplasm</location>
    </subcellularLocation>
</comment>
<keyword evidence="3" id="KW-0574">Periplasm</keyword>
<keyword evidence="2" id="KW-0732">Signal</keyword>
<organism evidence="5">
    <name type="scientific">hydrothermal vent metagenome</name>
    <dbReference type="NCBI Taxonomy" id="652676"/>
    <lineage>
        <taxon>unclassified sequences</taxon>
        <taxon>metagenomes</taxon>
        <taxon>ecological metagenomes</taxon>
    </lineage>
</organism>
<accession>A0A3B0U6A8</accession>
<dbReference type="PANTHER" id="PTHR36307:SF1">
    <property type="entry name" value="FLAGELLA BASAL BODY P-RING FORMATION PROTEIN FLGA"/>
    <property type="match status" value="1"/>
</dbReference>
<dbReference type="GO" id="GO:0044780">
    <property type="term" value="P:bacterial-type flagellum assembly"/>
    <property type="evidence" value="ECO:0007669"/>
    <property type="project" value="InterPro"/>
</dbReference>
<dbReference type="AlphaFoldDB" id="A0A3B0U6A8"/>
<dbReference type="InterPro" id="IPR017585">
    <property type="entry name" value="SAF_FlgA"/>
</dbReference>